<evidence type="ECO:0000256" key="1">
    <source>
        <dbReference type="SAM" id="Coils"/>
    </source>
</evidence>
<feature type="region of interest" description="Disordered" evidence="2">
    <location>
        <begin position="323"/>
        <end position="352"/>
    </location>
</feature>
<sequence>MLSFLKKGAAVVFKVATTPVTTKSPHKESLGKIIQGFLPSKNAPEKHFDLQIQDHNYKAGIELPASTRIPGHQDEVTVKVPNYKIPVQSLQKFAAWQEQDKEGDIEETKSGIAQSMLDPSRAARELLKSHEADSNFQKLKELDAILKKTGGKLTVESKPGSYKQRLNIEIDVSNKSLEEIENEVNNALKALGIRDSKLVKSSALRLYKSSLDPKVTSADIHPKDTTSKEEPESDKISSASPSAPTKDASESIERFDPESEIVSNRFSLTNPKDMPYTRSPLQSSQMLQQLQNQILMQSSPPPSQHFSIPSSIQAAVDGIAQDLSSTISDAPSNTTGANSKGKSSSSQGKVHR</sequence>
<accession>A0A0H3M5M2</accession>
<evidence type="ECO:0000256" key="2">
    <source>
        <dbReference type="SAM" id="MobiDB-lite"/>
    </source>
</evidence>
<dbReference type="AlphaFoldDB" id="A0A0H3M5M2"/>
<feature type="compositionally biased region" description="Polar residues" evidence="2">
    <location>
        <begin position="261"/>
        <end position="270"/>
    </location>
</feature>
<dbReference type="RefSeq" id="WP_011154953.1">
    <property type="nucleotide sequence ID" value="NC_005295.2"/>
</dbReference>
<feature type="coiled-coil region" evidence="1">
    <location>
        <begin position="163"/>
        <end position="190"/>
    </location>
</feature>
<gene>
    <name evidence="3" type="ordered locus">ERWE_CDS_02730</name>
</gene>
<feature type="region of interest" description="Disordered" evidence="2">
    <location>
        <begin position="215"/>
        <end position="284"/>
    </location>
</feature>
<feature type="compositionally biased region" description="Basic and acidic residues" evidence="2">
    <location>
        <begin position="247"/>
        <end position="257"/>
    </location>
</feature>
<dbReference type="HOGENOM" id="CLU_751712_0_0_5"/>
<organism evidence="3 4">
    <name type="scientific">Ehrlichia ruminantium (strain Welgevonden)</name>
    <dbReference type="NCBI Taxonomy" id="254945"/>
    <lineage>
        <taxon>Bacteria</taxon>
        <taxon>Pseudomonadati</taxon>
        <taxon>Pseudomonadota</taxon>
        <taxon>Alphaproteobacteria</taxon>
        <taxon>Rickettsiales</taxon>
        <taxon>Anaplasmataceae</taxon>
        <taxon>Ehrlichia</taxon>
    </lineage>
</organism>
<feature type="compositionally biased region" description="Basic and acidic residues" evidence="2">
    <location>
        <begin position="220"/>
        <end position="235"/>
    </location>
</feature>
<protein>
    <submittedName>
        <fullName evidence="3">Uncharacterized protein</fullName>
    </submittedName>
</protein>
<evidence type="ECO:0000313" key="4">
    <source>
        <dbReference type="Proteomes" id="UP000001021"/>
    </source>
</evidence>
<keyword evidence="1" id="KW-0175">Coiled coil</keyword>
<feature type="compositionally biased region" description="Polar residues" evidence="2">
    <location>
        <begin position="323"/>
        <end position="338"/>
    </location>
</feature>
<dbReference type="EMBL" id="CR925678">
    <property type="protein sequence ID" value="CAI26767.1"/>
    <property type="molecule type" value="Genomic_DNA"/>
</dbReference>
<feature type="compositionally biased region" description="Low complexity" evidence="2">
    <location>
        <begin position="339"/>
        <end position="352"/>
    </location>
</feature>
<dbReference type="GeneID" id="33058411"/>
<dbReference type="KEGG" id="erw:ERWE_CDS_02730"/>
<reference evidence="3 4" key="1">
    <citation type="journal article" date="2006" name="J. Bacteriol.">
        <title>Comparative genomic analysis of three strains of Ehrlichia ruminantium reveals an active process of genome size plasticity.</title>
        <authorList>
            <person name="Frutos R."/>
            <person name="Viari A."/>
            <person name="Ferraz C."/>
            <person name="Morgat A."/>
            <person name="Eychenie S."/>
            <person name="Kandassami Y."/>
            <person name="Chantal I."/>
            <person name="Bensaid A."/>
            <person name="Coissac E."/>
            <person name="Vachiery N."/>
            <person name="Demaille J."/>
            <person name="Martinez D."/>
        </authorList>
    </citation>
    <scope>NUCLEOTIDE SEQUENCE [LARGE SCALE GENOMIC DNA]</scope>
    <source>
        <strain evidence="3 4">Welgevonden</strain>
    </source>
</reference>
<keyword evidence="4" id="KW-1185">Reference proteome</keyword>
<dbReference type="Proteomes" id="UP000001021">
    <property type="component" value="Chromosome"/>
</dbReference>
<dbReference type="KEGG" id="eru:Erum2690"/>
<evidence type="ECO:0000313" key="3">
    <source>
        <dbReference type="EMBL" id="CAI26767.1"/>
    </source>
</evidence>
<proteinExistence type="predicted"/>
<name>A0A0H3M5M2_EHRRW</name>